<organism evidence="3 4">
    <name type="scientific">Ponticaulis profundi</name>
    <dbReference type="NCBI Taxonomy" id="2665222"/>
    <lineage>
        <taxon>Bacteria</taxon>
        <taxon>Pseudomonadati</taxon>
        <taxon>Pseudomonadota</taxon>
        <taxon>Alphaproteobacteria</taxon>
        <taxon>Hyphomonadales</taxon>
        <taxon>Hyphomonadaceae</taxon>
        <taxon>Ponticaulis</taxon>
    </lineage>
</organism>
<sequence length="518" mass="56612">MSQRLIDYVAQGFGTLCGFLDIHADEQPEKTALAHNDRSLTYAELNDRVNRFAAALQGDGLKPRDTVSICGLNGIDYVIGFLGTLRAGMTVAPLAPSSTPEALIGMLKDSAAKVLLVDQKSLDGMAPLLSEVDVRILKMEEAGSDSVTSFLAPEGTRPTPVEIDPDQPFNIIYSSGTTGTPKGIVQSHKMRWSHTRPTDPPGFGPDAVSLLSTPLYSNTTLVAFIPTLSGGGTVVLMEKFNTEKYLQLAEKWRVTHTMLVPVQYQRLMDFDGFDDFDLSSFEMKFCTSAPFNAALKRDILKRWPGGLVEYYGMTEGGGSCGLEAHLYPDKLHTVGKPLPGHDIRIIDEDGKELPAGETGEIVGASPAIMNGYHNKPDKTKETEWYSPEGQRFIRTGDVGRYDEDGFITLMDRKKDMIISGGFNIYPSDIEHLLRAHEAVADVAVVGVSSRQWGETPVAFVVRKPGAKATADTIKSWANDQLGKTQRLADLVLSDELPRSAIGKVLKRDLRDQYGEAQA</sequence>
<evidence type="ECO:0000259" key="2">
    <source>
        <dbReference type="Pfam" id="PF13193"/>
    </source>
</evidence>
<dbReference type="EMBL" id="JBHSSW010000009">
    <property type="protein sequence ID" value="MFC6198168.1"/>
    <property type="molecule type" value="Genomic_DNA"/>
</dbReference>
<evidence type="ECO:0000313" key="3">
    <source>
        <dbReference type="EMBL" id="MFC6198168.1"/>
    </source>
</evidence>
<keyword evidence="4" id="KW-1185">Reference proteome</keyword>
<comment type="caution">
    <text evidence="3">The sequence shown here is derived from an EMBL/GenBank/DDBJ whole genome shotgun (WGS) entry which is preliminary data.</text>
</comment>
<dbReference type="Gene3D" id="3.40.50.12780">
    <property type="entry name" value="N-terminal domain of ligase-like"/>
    <property type="match status" value="1"/>
</dbReference>
<dbReference type="InterPro" id="IPR045851">
    <property type="entry name" value="AMP-bd_C_sf"/>
</dbReference>
<dbReference type="SUPFAM" id="SSF56801">
    <property type="entry name" value="Acetyl-CoA synthetase-like"/>
    <property type="match status" value="1"/>
</dbReference>
<protein>
    <submittedName>
        <fullName evidence="3">Class I adenylate-forming enzyme family protein</fullName>
    </submittedName>
</protein>
<dbReference type="Pfam" id="PF00501">
    <property type="entry name" value="AMP-binding"/>
    <property type="match status" value="1"/>
</dbReference>
<feature type="domain" description="AMP-binding enzyme C-terminal" evidence="2">
    <location>
        <begin position="429"/>
        <end position="503"/>
    </location>
</feature>
<dbReference type="Gene3D" id="3.30.300.30">
    <property type="match status" value="1"/>
</dbReference>
<dbReference type="InterPro" id="IPR042099">
    <property type="entry name" value="ANL_N_sf"/>
</dbReference>
<evidence type="ECO:0000313" key="4">
    <source>
        <dbReference type="Proteomes" id="UP001596303"/>
    </source>
</evidence>
<evidence type="ECO:0000259" key="1">
    <source>
        <dbReference type="Pfam" id="PF00501"/>
    </source>
</evidence>
<name>A0ABW1SAA8_9PROT</name>
<feature type="domain" description="AMP-dependent synthetase/ligase" evidence="1">
    <location>
        <begin position="22"/>
        <end position="373"/>
    </location>
</feature>
<dbReference type="InterPro" id="IPR000873">
    <property type="entry name" value="AMP-dep_synth/lig_dom"/>
</dbReference>
<gene>
    <name evidence="3" type="ORF">ACFQDM_08765</name>
</gene>
<dbReference type="PANTHER" id="PTHR24096">
    <property type="entry name" value="LONG-CHAIN-FATTY-ACID--COA LIGASE"/>
    <property type="match status" value="1"/>
</dbReference>
<dbReference type="PANTHER" id="PTHR24096:SF267">
    <property type="entry name" value="MALONATE--COA LIGASE ACSF3, MITOCHONDRIAL"/>
    <property type="match status" value="1"/>
</dbReference>
<dbReference type="Proteomes" id="UP001596303">
    <property type="component" value="Unassembled WGS sequence"/>
</dbReference>
<dbReference type="InterPro" id="IPR020845">
    <property type="entry name" value="AMP-binding_CS"/>
</dbReference>
<dbReference type="Pfam" id="PF13193">
    <property type="entry name" value="AMP-binding_C"/>
    <property type="match status" value="1"/>
</dbReference>
<dbReference type="RefSeq" id="WP_377378170.1">
    <property type="nucleotide sequence ID" value="NZ_JBHSSW010000009.1"/>
</dbReference>
<accession>A0ABW1SAA8</accession>
<proteinExistence type="predicted"/>
<dbReference type="PROSITE" id="PS00455">
    <property type="entry name" value="AMP_BINDING"/>
    <property type="match status" value="1"/>
</dbReference>
<reference evidence="4" key="1">
    <citation type="journal article" date="2019" name="Int. J. Syst. Evol. Microbiol.">
        <title>The Global Catalogue of Microorganisms (GCM) 10K type strain sequencing project: providing services to taxonomists for standard genome sequencing and annotation.</title>
        <authorList>
            <consortium name="The Broad Institute Genomics Platform"/>
            <consortium name="The Broad Institute Genome Sequencing Center for Infectious Disease"/>
            <person name="Wu L."/>
            <person name="Ma J."/>
        </authorList>
    </citation>
    <scope>NUCLEOTIDE SEQUENCE [LARGE SCALE GENOMIC DNA]</scope>
    <source>
        <strain evidence="4">CGMCC-1.15741</strain>
    </source>
</reference>
<dbReference type="InterPro" id="IPR025110">
    <property type="entry name" value="AMP-bd_C"/>
</dbReference>